<reference evidence="2" key="3">
    <citation type="submission" date="2020-02" db="EMBL/GenBank/DDBJ databases">
        <authorList>
            <person name="Sarangi A.N."/>
            <person name="Ghosh S."/>
            <person name="Mukherjee M."/>
            <person name="Tripathy S."/>
        </authorList>
    </citation>
    <scope>NUCLEOTIDE SEQUENCE</scope>
    <source>
        <strain evidence="2">BDU141951</strain>
    </source>
</reference>
<accession>A0A0C1Y3I1</accession>
<dbReference type="PROSITE" id="PS51272">
    <property type="entry name" value="SLH"/>
    <property type="match status" value="9"/>
</dbReference>
<reference evidence="2" key="2">
    <citation type="journal article" date="2015" name="Genome Announc.">
        <title>Draft Genome Sequence of Filamentous Marine Cyanobacterium Lyngbya confervoides Strain BDU141951.</title>
        <authorList>
            <person name="Chandrababunaidu M.M."/>
            <person name="Sen D."/>
            <person name="Tripathy S."/>
        </authorList>
    </citation>
    <scope>NUCLEOTIDE SEQUENCE</scope>
    <source>
        <strain evidence="2">BDU141951</strain>
    </source>
</reference>
<organism evidence="2">
    <name type="scientific">Lyngbya confervoides BDU141951</name>
    <dbReference type="NCBI Taxonomy" id="1574623"/>
    <lineage>
        <taxon>Bacteria</taxon>
        <taxon>Bacillati</taxon>
        <taxon>Cyanobacteriota</taxon>
        <taxon>Cyanophyceae</taxon>
        <taxon>Oscillatoriophycideae</taxon>
        <taxon>Oscillatoriales</taxon>
        <taxon>Microcoleaceae</taxon>
        <taxon>Lyngbya</taxon>
    </lineage>
</organism>
<feature type="domain" description="SLH" evidence="1">
    <location>
        <begin position="689"/>
        <end position="753"/>
    </location>
</feature>
<feature type="domain" description="SLH" evidence="1">
    <location>
        <begin position="474"/>
        <end position="537"/>
    </location>
</feature>
<feature type="domain" description="SLH" evidence="1">
    <location>
        <begin position="403"/>
        <end position="467"/>
    </location>
</feature>
<dbReference type="InterPro" id="IPR001119">
    <property type="entry name" value="SLH_dom"/>
</dbReference>
<evidence type="ECO:0000313" key="2">
    <source>
        <dbReference type="EMBL" id="NEV66380.1"/>
    </source>
</evidence>
<feature type="domain" description="SLH" evidence="1">
    <location>
        <begin position="244"/>
        <end position="307"/>
    </location>
</feature>
<proteinExistence type="predicted"/>
<dbReference type="AlphaFoldDB" id="A0A0C1Y3I1"/>
<sequence length="827" mass="89729">MNSVATSLMGQSLAVVQTTLGDPLKQQQSADGQTTFYLHGTQFLTGIFPVRLAGLVSVFRQDRCMALRIIFDRQDPQFAGLVYTQDLAQQLFTRIVGSGSSQWRPLETTRTSDQQLHHVVCLGSNLATAWDAAPTDNRLANDIIVYLERRCNGGAAEPMAIASPPLEPQTTTTASRSFSDMAGNPYEVAILKAANTYHLIAGYADGTFRPTQSITREQAVTLLIRAMQQMVTNPQAIALPDTVTTAPFVDVPTTHRSVRQFQYAKQQGILTGDTQNRAYPDAALSRVGLMAMIRKALQVVVLKNTGAATPLSEVVVAIAPAIAYTDIQGHWGAAVIRELTTYGIATPLNEQGTQFAPNANVQRDFAAAALVRMIETAIAEPTPSAPDDVTTPSDHPLHDPNPQPEIEFPDIEGNRYELQIEIAANQYQLVKGFVDGTFRPQSVITREQAVVILLDALRERIVNETVLVVPATVEQPPFLDVPTNRWSAPKLQLAKQIGMVAGNALGYFMPEDPVSRAQLMVMAHQALAYGVWQDFGRRPSLDQIFNTDMVNTYNFVDIPSNHWAAEVMEVTSVLGLAEPPDVNQPTRFAPDAPAQRDYTVATAVRMVQLMYTDMPNPIEANGFRDIEGDRFETEIGQAAHPYQLLTVPADGYFQPQNPVQRATVATMLVNAIAPLISAPGVVNPPDRLTTAPFTDVPADHPAASAIQWVTQVGIMDSDPAPQTFQPEGELTRANLMTIIDRAAQFVATTNYGPGVTLTSVIDTSPLTPQTFTDIGGHEAAAAIARMAQLGIAQPQTANGTEFAPAATCLRNYAVAAMVGLRELPFLP</sequence>
<dbReference type="EMBL" id="JTHE02000003">
    <property type="protein sequence ID" value="NEV66380.1"/>
    <property type="molecule type" value="Genomic_DNA"/>
</dbReference>
<name>A0A0C1Y3I1_9CYAN</name>
<reference evidence="2" key="1">
    <citation type="submission" date="2014-11" db="EMBL/GenBank/DDBJ databases">
        <authorList>
            <person name="Malar M.C."/>
            <person name="Sen D."/>
            <person name="Tripathy S."/>
        </authorList>
    </citation>
    <scope>NUCLEOTIDE SEQUENCE</scope>
    <source>
        <strain evidence="2">BDU141951</strain>
    </source>
</reference>
<feature type="domain" description="SLH" evidence="1">
    <location>
        <begin position="766"/>
        <end position="827"/>
    </location>
</feature>
<gene>
    <name evidence="2" type="ORF">QQ91_004545</name>
</gene>
<feature type="domain" description="SLH" evidence="1">
    <location>
        <begin position="319"/>
        <end position="384"/>
    </location>
</feature>
<feature type="domain" description="SLH" evidence="1">
    <location>
        <begin position="618"/>
        <end position="682"/>
    </location>
</feature>
<evidence type="ECO:0000259" key="1">
    <source>
        <dbReference type="PROSITE" id="PS51272"/>
    </source>
</evidence>
<dbReference type="InterPro" id="IPR051465">
    <property type="entry name" value="Cell_Envelope_Struct_Comp"/>
</dbReference>
<dbReference type="PANTHER" id="PTHR43308">
    <property type="entry name" value="OUTER MEMBRANE PROTEIN ALPHA-RELATED"/>
    <property type="match status" value="1"/>
</dbReference>
<comment type="caution">
    <text evidence="2">The sequence shown here is derived from an EMBL/GenBank/DDBJ whole genome shotgun (WGS) entry which is preliminary data.</text>
</comment>
<protein>
    <submittedName>
        <fullName evidence="2">S-layer homology domain-containing protein</fullName>
    </submittedName>
</protein>
<feature type="domain" description="SLH" evidence="1">
    <location>
        <begin position="551"/>
        <end position="617"/>
    </location>
</feature>
<dbReference type="Pfam" id="PF00395">
    <property type="entry name" value="SLH"/>
    <property type="match status" value="3"/>
</dbReference>
<feature type="domain" description="SLH" evidence="1">
    <location>
        <begin position="173"/>
        <end position="237"/>
    </location>
</feature>
<dbReference type="PANTHER" id="PTHR43308:SF5">
    <property type="entry name" value="S-LAYER PROTEIN _ PEPTIDOGLYCAN ENDO-BETA-N-ACETYLGLUCOSAMINIDASE"/>
    <property type="match status" value="1"/>
</dbReference>